<organism evidence="5">
    <name type="scientific">Thelazia callipaeda</name>
    <name type="common">Oriental eyeworm</name>
    <name type="synonym">Parasitic nematode</name>
    <dbReference type="NCBI Taxonomy" id="103827"/>
    <lineage>
        <taxon>Eukaryota</taxon>
        <taxon>Metazoa</taxon>
        <taxon>Ecdysozoa</taxon>
        <taxon>Nematoda</taxon>
        <taxon>Chromadorea</taxon>
        <taxon>Rhabditida</taxon>
        <taxon>Spirurina</taxon>
        <taxon>Spiruromorpha</taxon>
        <taxon>Thelazioidea</taxon>
        <taxon>Thelaziidae</taxon>
        <taxon>Thelazia</taxon>
    </lineage>
</organism>
<feature type="compositionally biased region" description="Low complexity" evidence="2">
    <location>
        <begin position="388"/>
        <end position="411"/>
    </location>
</feature>
<keyword evidence="4" id="KW-1185">Reference proteome</keyword>
<feature type="region of interest" description="Disordered" evidence="2">
    <location>
        <begin position="383"/>
        <end position="412"/>
    </location>
</feature>
<proteinExistence type="predicted"/>
<dbReference type="STRING" id="103827.A0A0N5CXZ5"/>
<dbReference type="WBParaSite" id="TCLT_0000529601-mRNA-1">
    <property type="protein sequence ID" value="TCLT_0000529601-mRNA-1"/>
    <property type="gene ID" value="TCLT_0000529601"/>
</dbReference>
<evidence type="ECO:0000313" key="5">
    <source>
        <dbReference type="WBParaSite" id="TCLT_0000529601-mRNA-1"/>
    </source>
</evidence>
<accession>A0A0N5CXZ5</accession>
<protein>
    <submittedName>
        <fullName evidence="5">Chitin-binding type-2 domain-containing protein</fullName>
    </submittedName>
</protein>
<evidence type="ECO:0000313" key="4">
    <source>
        <dbReference type="Proteomes" id="UP000276776"/>
    </source>
</evidence>
<evidence type="ECO:0000256" key="1">
    <source>
        <dbReference type="ARBA" id="ARBA00023157"/>
    </source>
</evidence>
<evidence type="ECO:0000256" key="2">
    <source>
        <dbReference type="SAM" id="MobiDB-lite"/>
    </source>
</evidence>
<dbReference type="Proteomes" id="UP000276776">
    <property type="component" value="Unassembled WGS sequence"/>
</dbReference>
<dbReference type="AlphaFoldDB" id="A0A0N5CXZ5"/>
<dbReference type="EMBL" id="UYYF01004331">
    <property type="protein sequence ID" value="VDN02510.1"/>
    <property type="molecule type" value="Genomic_DNA"/>
</dbReference>
<reference evidence="3 4" key="2">
    <citation type="submission" date="2018-11" db="EMBL/GenBank/DDBJ databases">
        <authorList>
            <consortium name="Pathogen Informatics"/>
        </authorList>
    </citation>
    <scope>NUCLEOTIDE SEQUENCE [LARGE SCALE GENOMIC DNA]</scope>
</reference>
<reference evidence="5" key="1">
    <citation type="submission" date="2017-02" db="UniProtKB">
        <authorList>
            <consortium name="WormBaseParasite"/>
        </authorList>
    </citation>
    <scope>IDENTIFICATION</scope>
</reference>
<keyword evidence="1" id="KW-1015">Disulfide bond</keyword>
<name>A0A0N5CXZ5_THECL</name>
<dbReference type="InterPro" id="IPR002172">
    <property type="entry name" value="LDrepeatLR_classA_rpt"/>
</dbReference>
<dbReference type="OrthoDB" id="6514358at2759"/>
<sequence>MRVPGHCWTSDGYNHSKSWQFDCKGGPPQRRCIPLRRFHDGIVDCPDGICFPGYIKCGSYCVSPKYTTQCFINPKEKLCPVDETLPCKGYGECVMRRWIEQGQTNCIDKSDEDIAYIAIFGIKRSAISYTNFQTSTAPAERIRFIGGTLGFVPYVTPSTTPYSTTNELNDLTAETTPTQFTFQIPTRALNDKNIDTSFGHLDATESDIFRNELQINNVSNQSKHQTINENRNIGSNHGSYLNINLLNSRAESNSENVANLNFYKTENDSNQFNFGEMKTQQKIVAMSQKPSLLPNFTDNSNEEAAEKQANFIPSNSANSYAWLSTELNGTKNKSLASVEKLPFIPRTSFHNFTAFNGSNKGSVALQHGNFHNALENEKEAINNDGKNKFWNNNSNDSGNKSNHSGNKQNNGTFSSLLNTSTEHVRILEQNNINMASNGQFIDHNALNLSTKMVQNQNAEKLAESKQLQWEHNGIMLIFISCKQYNKLIT</sequence>
<dbReference type="CDD" id="cd00112">
    <property type="entry name" value="LDLa"/>
    <property type="match status" value="1"/>
</dbReference>
<evidence type="ECO:0000313" key="3">
    <source>
        <dbReference type="EMBL" id="VDN02510.1"/>
    </source>
</evidence>
<gene>
    <name evidence="3" type="ORF">TCLT_LOCUS5285</name>
</gene>